<sequence>MLATASQFRDAFTEPEAATGRTTPVRLGAAAAPAEGAPPAPTVVCFAPYIAPAGIQQYARFAAHLRGEHDVWALPAPGFGAGERLPADIAALGAAHAESVRAVRSAGPLVLVGYSSGGWVAHAVAARMEAEGCPPDAVVMVDSFSRVVPFDPEFLRSMGHQQAERFEFMTAAGDQLTAMGGYLRLFDSWETPEVSVPTMLVRALEPMPGTTPGVDSRPAPPEHISTVFEVPGNHYSMMEDHAETTAGALRAWLATVALPVSARS</sequence>
<protein>
    <recommendedName>
        <fullName evidence="2">Thioesterase TesA-like domain-containing protein</fullName>
    </recommendedName>
</protein>
<name>A0A1Q9LGF0_9PSEU</name>
<gene>
    <name evidence="3" type="ORF">BJP25_31650</name>
</gene>
<dbReference type="SMART" id="SM00824">
    <property type="entry name" value="PKS_TE"/>
    <property type="match status" value="1"/>
</dbReference>
<dbReference type="Gene3D" id="3.40.50.1820">
    <property type="entry name" value="alpha/beta hydrolase"/>
    <property type="match status" value="1"/>
</dbReference>
<evidence type="ECO:0000256" key="1">
    <source>
        <dbReference type="SAM" id="MobiDB-lite"/>
    </source>
</evidence>
<dbReference type="Proteomes" id="UP000186040">
    <property type="component" value="Unassembled WGS sequence"/>
</dbReference>
<comment type="caution">
    <text evidence="3">The sequence shown here is derived from an EMBL/GenBank/DDBJ whole genome shotgun (WGS) entry which is preliminary data.</text>
</comment>
<dbReference type="InterPro" id="IPR020802">
    <property type="entry name" value="TesA-like"/>
</dbReference>
<dbReference type="AlphaFoldDB" id="A0A1Q9LGF0"/>
<proteinExistence type="predicted"/>
<feature type="domain" description="Thioesterase TesA-like" evidence="2">
    <location>
        <begin position="44"/>
        <end position="253"/>
    </location>
</feature>
<dbReference type="SUPFAM" id="SSF53474">
    <property type="entry name" value="alpha/beta-Hydrolases"/>
    <property type="match status" value="1"/>
</dbReference>
<evidence type="ECO:0000313" key="3">
    <source>
        <dbReference type="EMBL" id="OLR91090.1"/>
    </source>
</evidence>
<evidence type="ECO:0000313" key="4">
    <source>
        <dbReference type="Proteomes" id="UP000186040"/>
    </source>
</evidence>
<accession>A0A1Q9LGF0</accession>
<evidence type="ECO:0000259" key="2">
    <source>
        <dbReference type="SMART" id="SM00824"/>
    </source>
</evidence>
<organism evidence="3 4">
    <name type="scientific">Actinokineospora bangkokensis</name>
    <dbReference type="NCBI Taxonomy" id="1193682"/>
    <lineage>
        <taxon>Bacteria</taxon>
        <taxon>Bacillati</taxon>
        <taxon>Actinomycetota</taxon>
        <taxon>Actinomycetes</taxon>
        <taxon>Pseudonocardiales</taxon>
        <taxon>Pseudonocardiaceae</taxon>
        <taxon>Actinokineospora</taxon>
    </lineage>
</organism>
<dbReference type="InterPro" id="IPR029058">
    <property type="entry name" value="AB_hydrolase_fold"/>
</dbReference>
<feature type="region of interest" description="Disordered" evidence="1">
    <location>
        <begin position="1"/>
        <end position="24"/>
    </location>
</feature>
<dbReference type="InterPro" id="IPR001031">
    <property type="entry name" value="Thioesterase"/>
</dbReference>
<dbReference type="EMBL" id="MKQR01000026">
    <property type="protein sequence ID" value="OLR91090.1"/>
    <property type="molecule type" value="Genomic_DNA"/>
</dbReference>
<keyword evidence="4" id="KW-1185">Reference proteome</keyword>
<dbReference type="Pfam" id="PF00975">
    <property type="entry name" value="Thioesterase"/>
    <property type="match status" value="1"/>
</dbReference>
<reference evidence="3 4" key="1">
    <citation type="submission" date="2016-10" db="EMBL/GenBank/DDBJ databases">
        <title>The Draft Genome Sequence of Actinokineospora bangkokensis 44EHWT reveals the biosynthetic pathway of antifungal compounds Thailandins with unusual extender unit butylmalonyl-CoA.</title>
        <authorList>
            <person name="Greule A."/>
            <person name="Intra B."/>
            <person name="Flemming S."/>
            <person name="Rommel M.G."/>
            <person name="Panbangred W."/>
            <person name="Bechthold A."/>
        </authorList>
    </citation>
    <scope>NUCLEOTIDE SEQUENCE [LARGE SCALE GENOMIC DNA]</scope>
    <source>
        <strain evidence="3 4">44EHW</strain>
    </source>
</reference>